<proteinExistence type="predicted"/>
<name>V9H101_HUMAN</name>
<reference evidence="1" key="2">
    <citation type="journal article" date="1985" name="EMBO J.">
        <title>Architecture and anatomy of the chromosomal locus in human chromosome 21 encoding the Cu/Zn superoxide dismutase.</title>
        <authorList>
            <person name="Levanon D."/>
            <person name="Lieman-Hurwitz J."/>
            <person name="Dafni N."/>
            <person name="Wigderson M."/>
            <person name="Sherman L."/>
            <person name="Bernstein Y."/>
            <person name="Laver-Rudich Z."/>
            <person name="Danciger E."/>
            <person name="Stein O."/>
            <person name="Groner Y."/>
        </authorList>
    </citation>
    <scope>NUCLEOTIDE SEQUENCE</scope>
</reference>
<evidence type="ECO:0000313" key="1">
    <source>
        <dbReference type="EMBL" id="CAA25924.1"/>
    </source>
</evidence>
<sequence>MHTLKQQVF</sequence>
<accession>V9H101</accession>
<organism evidence="1">
    <name type="scientific">Homo sapiens</name>
    <name type="common">Human</name>
    <dbReference type="NCBI Taxonomy" id="9606"/>
    <lineage>
        <taxon>Eukaryota</taxon>
        <taxon>Metazoa</taxon>
        <taxon>Chordata</taxon>
        <taxon>Craniata</taxon>
        <taxon>Vertebrata</taxon>
        <taxon>Euteleostomi</taxon>
        <taxon>Mammalia</taxon>
        <taxon>Eutheria</taxon>
        <taxon>Euarchontoglires</taxon>
        <taxon>Primates</taxon>
        <taxon>Haplorrhini</taxon>
        <taxon>Catarrhini</taxon>
        <taxon>Hominidae</taxon>
        <taxon>Homo</taxon>
    </lineage>
</organism>
<reference evidence="1" key="1">
    <citation type="journal article" date="1984" name="Nucleic Acids Res.">
        <title>Human Cu/Zn superoxide dismutase gene: molecular characterization of its two mRNA species.</title>
        <authorList>
            <person name="Sherman L."/>
            <person name="Levanon D."/>
            <person name="Lieman-Hurwitz J."/>
            <person name="Dafni N."/>
            <person name="Groner Y."/>
        </authorList>
    </citation>
    <scope>NUCLEOTIDE SEQUENCE</scope>
</reference>
<protein>
    <submittedName>
        <fullName evidence="1">Superoxide dismutase (SOD-1) gene exon 5 and 3' flanking region</fullName>
    </submittedName>
</protein>
<dbReference type="EMBL" id="X01784">
    <property type="protein sequence ID" value="CAA25924.1"/>
    <property type="molecule type" value="Genomic_DNA"/>
</dbReference>